<proteinExistence type="predicted"/>
<feature type="region of interest" description="Disordered" evidence="1">
    <location>
        <begin position="45"/>
        <end position="72"/>
    </location>
</feature>
<protein>
    <submittedName>
        <fullName evidence="2">Uncharacterized protein</fullName>
    </submittedName>
</protein>
<organism evidence="2 3">
    <name type="scientific">Actinoplanes siamensis</name>
    <dbReference type="NCBI Taxonomy" id="1223317"/>
    <lineage>
        <taxon>Bacteria</taxon>
        <taxon>Bacillati</taxon>
        <taxon>Actinomycetota</taxon>
        <taxon>Actinomycetes</taxon>
        <taxon>Micromonosporales</taxon>
        <taxon>Micromonosporaceae</taxon>
        <taxon>Actinoplanes</taxon>
    </lineage>
</organism>
<evidence type="ECO:0000313" key="2">
    <source>
        <dbReference type="EMBL" id="GIF08900.1"/>
    </source>
</evidence>
<keyword evidence="3" id="KW-1185">Reference proteome</keyword>
<comment type="caution">
    <text evidence="2">The sequence shown here is derived from an EMBL/GenBank/DDBJ whole genome shotgun (WGS) entry which is preliminary data.</text>
</comment>
<dbReference type="AlphaFoldDB" id="A0A919NDT3"/>
<dbReference type="EMBL" id="BOMW01000069">
    <property type="protein sequence ID" value="GIF08900.1"/>
    <property type="molecule type" value="Genomic_DNA"/>
</dbReference>
<name>A0A919NDT3_9ACTN</name>
<gene>
    <name evidence="2" type="ORF">Asi03nite_64380</name>
</gene>
<evidence type="ECO:0000256" key="1">
    <source>
        <dbReference type="SAM" id="MobiDB-lite"/>
    </source>
</evidence>
<sequence>MRAPHPDGADAEPWPARAEELLTEHAQRYGALVRAWRAAYDMQQMAESEASTEPPEPVPGLPDAVADQEAARHRLWQDTGKQRAELAAGHTADVHQRAVHAARAYAVATLAGFHAVVSGADPVAVMQGPDDTDAWDEPPLTLPAATGIHAIDDEIKRLHAKAVGRPVKRRGPAPTQKRVRRSYWWEEKKPARPADPGVTLADLAKCLHGHMAGGELVRRLDPGRGAAG</sequence>
<accession>A0A919NDT3</accession>
<dbReference type="RefSeq" id="WP_239103071.1">
    <property type="nucleotide sequence ID" value="NZ_BOMW01000069.1"/>
</dbReference>
<dbReference type="Proteomes" id="UP000629619">
    <property type="component" value="Unassembled WGS sequence"/>
</dbReference>
<evidence type="ECO:0000313" key="3">
    <source>
        <dbReference type="Proteomes" id="UP000629619"/>
    </source>
</evidence>
<reference evidence="2" key="1">
    <citation type="submission" date="2021-01" db="EMBL/GenBank/DDBJ databases">
        <title>Whole genome shotgun sequence of Actinoplanes siamensis NBRC 109076.</title>
        <authorList>
            <person name="Komaki H."/>
            <person name="Tamura T."/>
        </authorList>
    </citation>
    <scope>NUCLEOTIDE SEQUENCE</scope>
    <source>
        <strain evidence="2">NBRC 109076</strain>
    </source>
</reference>